<evidence type="ECO:0000256" key="1">
    <source>
        <dbReference type="SAM" id="MobiDB-lite"/>
    </source>
</evidence>
<dbReference type="AlphaFoldDB" id="A0A9N8EL83"/>
<evidence type="ECO:0000313" key="2">
    <source>
        <dbReference type="EMBL" id="CAB9523837.1"/>
    </source>
</evidence>
<dbReference type="Pfam" id="PF13911">
    <property type="entry name" value="AhpC-TSA_2"/>
    <property type="match status" value="1"/>
</dbReference>
<gene>
    <name evidence="2" type="ORF">SEMRO_1461_G274720.1</name>
</gene>
<sequence>MADLRSSATSILSVGTARSSLTSIRSSSLQHKVDVAQIPQVYKVPLWDLNCQFDIVTKKHGQPVLLKDAIKHERRSQQADETGVDDVGLLDFYKDYFHSYPIYQDEKWQLYKAMGGRKFGILTILKGILGARRRLNEKNIVSSKENHKSEGWLAGGVLVFDKKGQLIYVLEEHVGKPFDMEILNLAIAEARQSNQLDKQAKHQEEYSESMQIQEDAQTVRSSMVSNPGSAFDE</sequence>
<proteinExistence type="predicted"/>
<dbReference type="OrthoDB" id="40962at2759"/>
<evidence type="ECO:0000313" key="3">
    <source>
        <dbReference type="Proteomes" id="UP001153069"/>
    </source>
</evidence>
<dbReference type="EMBL" id="CAICTM010001459">
    <property type="protein sequence ID" value="CAB9523837.1"/>
    <property type="molecule type" value="Genomic_DNA"/>
</dbReference>
<dbReference type="InterPro" id="IPR032801">
    <property type="entry name" value="PXL2A/B/C"/>
</dbReference>
<dbReference type="Proteomes" id="UP001153069">
    <property type="component" value="Unassembled WGS sequence"/>
</dbReference>
<organism evidence="2 3">
    <name type="scientific">Seminavis robusta</name>
    <dbReference type="NCBI Taxonomy" id="568900"/>
    <lineage>
        <taxon>Eukaryota</taxon>
        <taxon>Sar</taxon>
        <taxon>Stramenopiles</taxon>
        <taxon>Ochrophyta</taxon>
        <taxon>Bacillariophyta</taxon>
        <taxon>Bacillariophyceae</taxon>
        <taxon>Bacillariophycidae</taxon>
        <taxon>Naviculales</taxon>
        <taxon>Naviculaceae</taxon>
        <taxon>Seminavis</taxon>
    </lineage>
</organism>
<protein>
    <submittedName>
        <fullName evidence="2">Uncharacterized protein</fullName>
    </submittedName>
</protein>
<reference evidence="2" key="1">
    <citation type="submission" date="2020-06" db="EMBL/GenBank/DDBJ databases">
        <authorList>
            <consortium name="Plant Systems Biology data submission"/>
        </authorList>
    </citation>
    <scope>NUCLEOTIDE SEQUENCE</scope>
    <source>
        <strain evidence="2">D6</strain>
    </source>
</reference>
<feature type="region of interest" description="Disordered" evidence="1">
    <location>
        <begin position="196"/>
        <end position="233"/>
    </location>
</feature>
<keyword evidence="3" id="KW-1185">Reference proteome</keyword>
<comment type="caution">
    <text evidence="2">The sequence shown here is derived from an EMBL/GenBank/DDBJ whole genome shotgun (WGS) entry which is preliminary data.</text>
</comment>
<accession>A0A9N8EL83</accession>
<feature type="compositionally biased region" description="Polar residues" evidence="1">
    <location>
        <begin position="208"/>
        <end position="233"/>
    </location>
</feature>
<name>A0A9N8EL83_9STRA</name>